<keyword evidence="3" id="KW-1185">Reference proteome</keyword>
<feature type="compositionally biased region" description="Basic and acidic residues" evidence="1">
    <location>
        <begin position="107"/>
        <end position="118"/>
    </location>
</feature>
<comment type="caution">
    <text evidence="2">The sequence shown here is derived from an EMBL/GenBank/DDBJ whole genome shotgun (WGS) entry which is preliminary data.</text>
</comment>
<evidence type="ECO:0000313" key="3">
    <source>
        <dbReference type="Proteomes" id="UP001501470"/>
    </source>
</evidence>
<sequence length="369" mass="40547">MPEQARANSSRLVTWYLSANAFDTANTSCAAAGDARPKDRPSSPPRFPAEDRDVVDDRQVQLGHRRPGQRLLGRAYAVPELPPLPQVLRGGGVAQPLPRPRRPGGVHRAEVADDRRVDVQPAGLQEALVGQDREPVGVAPDGRRVEGAGAEVVHDDAAADRDRDALRRGEPGRRRDRLRHQPHRTQPRVRGRVEQDLPPARPPRRRACQHGLGRCRPGDPLRLRGDPPQHRRDELPHGHLDGPEQHGRVVDAALRVGLQALRPHPAAVQRVAPGEQPPVLTAVHRGRQRRAPVEDQRPDRPVGPAERGHGVCRPEVDAEPDPNPADHRAILDRVHGQARRRCERGAGPEAVGISINCCTARQHTPCGRT</sequence>
<feature type="region of interest" description="Disordered" evidence="1">
    <location>
        <begin position="30"/>
        <end position="53"/>
    </location>
</feature>
<feature type="compositionally biased region" description="Basic and acidic residues" evidence="1">
    <location>
        <begin position="131"/>
        <end position="173"/>
    </location>
</feature>
<feature type="region of interest" description="Disordered" evidence="1">
    <location>
        <begin position="285"/>
        <end position="327"/>
    </location>
</feature>
<name>A0ABN1ZHX0_9ACTN</name>
<protein>
    <submittedName>
        <fullName evidence="2">Uncharacterized protein</fullName>
    </submittedName>
</protein>
<organism evidence="2 3">
    <name type="scientific">Dactylosporangium maewongense</name>
    <dbReference type="NCBI Taxonomy" id="634393"/>
    <lineage>
        <taxon>Bacteria</taxon>
        <taxon>Bacillati</taxon>
        <taxon>Actinomycetota</taxon>
        <taxon>Actinomycetes</taxon>
        <taxon>Micromonosporales</taxon>
        <taxon>Micromonosporaceae</taxon>
        <taxon>Dactylosporangium</taxon>
    </lineage>
</organism>
<gene>
    <name evidence="2" type="ORF">GCM10009827_001840</name>
</gene>
<dbReference type="Proteomes" id="UP001501470">
    <property type="component" value="Unassembled WGS sequence"/>
</dbReference>
<evidence type="ECO:0000256" key="1">
    <source>
        <dbReference type="SAM" id="MobiDB-lite"/>
    </source>
</evidence>
<feature type="compositionally biased region" description="Basic residues" evidence="1">
    <location>
        <begin position="174"/>
        <end position="190"/>
    </location>
</feature>
<reference evidence="2 3" key="1">
    <citation type="journal article" date="2019" name="Int. J. Syst. Evol. Microbiol.">
        <title>The Global Catalogue of Microorganisms (GCM) 10K type strain sequencing project: providing services to taxonomists for standard genome sequencing and annotation.</title>
        <authorList>
            <consortium name="The Broad Institute Genomics Platform"/>
            <consortium name="The Broad Institute Genome Sequencing Center for Infectious Disease"/>
            <person name="Wu L."/>
            <person name="Ma J."/>
        </authorList>
    </citation>
    <scope>NUCLEOTIDE SEQUENCE [LARGE SCALE GENOMIC DNA]</scope>
    <source>
        <strain evidence="2 3">JCM 15933</strain>
    </source>
</reference>
<feature type="compositionally biased region" description="Basic and acidic residues" evidence="1">
    <location>
        <begin position="291"/>
        <end position="316"/>
    </location>
</feature>
<feature type="compositionally biased region" description="Basic and acidic residues" evidence="1">
    <location>
        <begin position="216"/>
        <end position="245"/>
    </location>
</feature>
<dbReference type="EMBL" id="BAAAQD010000001">
    <property type="protein sequence ID" value="GAA1499535.1"/>
    <property type="molecule type" value="Genomic_DNA"/>
</dbReference>
<evidence type="ECO:0000313" key="2">
    <source>
        <dbReference type="EMBL" id="GAA1499535.1"/>
    </source>
</evidence>
<accession>A0ABN1ZHX0</accession>
<feature type="region of interest" description="Disordered" evidence="1">
    <location>
        <begin position="82"/>
        <end position="245"/>
    </location>
</feature>
<proteinExistence type="predicted"/>